<dbReference type="Proteomes" id="UP001329825">
    <property type="component" value="Chromosome 7"/>
</dbReference>
<feature type="compositionally biased region" description="Low complexity" evidence="2">
    <location>
        <begin position="357"/>
        <end position="368"/>
    </location>
</feature>
<dbReference type="SMART" id="SM00323">
    <property type="entry name" value="RasGAP"/>
    <property type="match status" value="1"/>
</dbReference>
<feature type="region of interest" description="Disordered" evidence="2">
    <location>
        <begin position="836"/>
        <end position="936"/>
    </location>
</feature>
<proteinExistence type="predicted"/>
<gene>
    <name evidence="4" type="ORF">IL334_005461</name>
</gene>
<dbReference type="EMBL" id="CP141887">
    <property type="protein sequence ID" value="WRT68485.1"/>
    <property type="molecule type" value="Genomic_DNA"/>
</dbReference>
<dbReference type="InterPro" id="IPR008936">
    <property type="entry name" value="Rho_GTPase_activation_prot"/>
</dbReference>
<feature type="compositionally biased region" description="Basic and acidic residues" evidence="2">
    <location>
        <begin position="874"/>
        <end position="898"/>
    </location>
</feature>
<keyword evidence="5" id="KW-1185">Reference proteome</keyword>
<name>A0ABZ1D376_9TREE</name>
<dbReference type="InterPro" id="IPR001936">
    <property type="entry name" value="RasGAP_dom"/>
</dbReference>
<organism evidence="4 5">
    <name type="scientific">Kwoniella shivajii</name>
    <dbReference type="NCBI Taxonomy" id="564305"/>
    <lineage>
        <taxon>Eukaryota</taxon>
        <taxon>Fungi</taxon>
        <taxon>Dikarya</taxon>
        <taxon>Basidiomycota</taxon>
        <taxon>Agaricomycotina</taxon>
        <taxon>Tremellomycetes</taxon>
        <taxon>Tremellales</taxon>
        <taxon>Cryptococcaceae</taxon>
        <taxon>Kwoniella</taxon>
    </lineage>
</organism>
<dbReference type="InterPro" id="IPR039360">
    <property type="entry name" value="Ras_GTPase"/>
</dbReference>
<dbReference type="PROSITE" id="PS50018">
    <property type="entry name" value="RAS_GTPASE_ACTIV_2"/>
    <property type="match status" value="1"/>
</dbReference>
<accession>A0ABZ1D376</accession>
<evidence type="ECO:0000313" key="5">
    <source>
        <dbReference type="Proteomes" id="UP001329825"/>
    </source>
</evidence>
<dbReference type="PANTHER" id="PTHR10194:SF60">
    <property type="entry name" value="RAS GTPASE-ACTIVATING PROTEIN RASKOL"/>
    <property type="match status" value="1"/>
</dbReference>
<evidence type="ECO:0000256" key="2">
    <source>
        <dbReference type="SAM" id="MobiDB-lite"/>
    </source>
</evidence>
<evidence type="ECO:0000313" key="4">
    <source>
        <dbReference type="EMBL" id="WRT68485.1"/>
    </source>
</evidence>
<dbReference type="Pfam" id="PF00616">
    <property type="entry name" value="RasGAP"/>
    <property type="match status" value="1"/>
</dbReference>
<dbReference type="SUPFAM" id="SSF48350">
    <property type="entry name" value="GTPase activation domain, GAP"/>
    <property type="match status" value="1"/>
</dbReference>
<evidence type="ECO:0000259" key="3">
    <source>
        <dbReference type="PROSITE" id="PS50018"/>
    </source>
</evidence>
<evidence type="ECO:0000256" key="1">
    <source>
        <dbReference type="ARBA" id="ARBA00022468"/>
    </source>
</evidence>
<feature type="compositionally biased region" description="Pro residues" evidence="2">
    <location>
        <begin position="61"/>
        <end position="72"/>
    </location>
</feature>
<feature type="domain" description="Ras-GAP" evidence="3">
    <location>
        <begin position="549"/>
        <end position="701"/>
    </location>
</feature>
<dbReference type="GeneID" id="87957592"/>
<feature type="compositionally biased region" description="Basic and acidic residues" evidence="2">
    <location>
        <begin position="836"/>
        <end position="845"/>
    </location>
</feature>
<feature type="compositionally biased region" description="Basic residues" evidence="2">
    <location>
        <begin position="32"/>
        <end position="46"/>
    </location>
</feature>
<feature type="compositionally biased region" description="Polar residues" evidence="2">
    <location>
        <begin position="926"/>
        <end position="936"/>
    </location>
</feature>
<feature type="region of interest" description="Disordered" evidence="2">
    <location>
        <begin position="192"/>
        <end position="217"/>
    </location>
</feature>
<feature type="compositionally biased region" description="Polar residues" evidence="2">
    <location>
        <begin position="952"/>
        <end position="972"/>
    </location>
</feature>
<feature type="region of interest" description="Disordered" evidence="2">
    <location>
        <begin position="952"/>
        <end position="986"/>
    </location>
</feature>
<sequence>MSPLSFQAEITYRIAHHGSSPSPNNGGPVAEKKKRSLGLRLLRPKSTHGGGRDNVKSPEPMIKPFPIPPPPEPDSENKDDSWTQDRYDTQRATLRHTRSIPQLTPLSPPTHIIKTRTTDSWRKGVVVLYVHGKGGNQGGGLIIYDNDEIIFKQNLNPLPDTNWSTDDIQFVHPSVYDKPNVISVALPSIPTIPSSASGQPSTNGNGSRQSSTIGRPITKTQTISSLSKIGKRARGYTITKIDSNSTTNTATTSSTAESFFSSLGNQIINEDSINSGETSISPSSINEHSRLNEQILLLDFGSEKERWEWFTLLRSFCGSPLPRLYRRLQIRVLDLQESIPISGLHLGDEGNSNNTVSFDQSSSISTSSNKPHLTKPASRSDWKCGWAGKDKLKVEIYADRQLIGQTTWAQAEDRSEIPFWAELFTFENLREFSTCTLKLCRLRSNQSQHFATVRLSLVPGFMKAKDERYPISSLSGNTIGELRLIVSYSIVNVVEMGVYPLPDVFRGMGGTRTIYYMMSKGLLDQIIDLFTRFNWALGTTYNRLVEMSEIEAKSSGDILFRGNSPMTRLLEATMRLVCFDFLKLSIGPTITLILENEIEANIENTRTIMKVLDYCWDHMYTQRGSFPNILRQVFAVLFKDVKENHEDRRMRYKAISSFLFLRLIGPALMRPHLFGLAKGLPRPPIQKTLMLIAKIFHTLAFFTSNDTARDPEIARYSGFIRKNHDMMIDYLSSFAIPLDDFQCQLSIPSPIATFLAERIPLMPPEHGQAVPMLTVAGPVEVDADAAIFYELLYQRRKAKVGGAEMTREDGVIPGEEEEMVHLIRTMDTFISSVHNKSYERERECEVDTSNASSIHTEPISPSRPSLQIDISSAQRDRRLDLDRSKSDLVGDISTHQRPELPSQMSDRDKARDDQKEKRVISPSPPSTQSQGESSHTPWKWLTNLGWMSPTFRSYDNDVTNTFGRKISDSTSNRNEKNGHKNGSPMD</sequence>
<dbReference type="Gene3D" id="1.10.506.10">
    <property type="entry name" value="GTPase Activation - p120gap, domain 1"/>
    <property type="match status" value="1"/>
</dbReference>
<keyword evidence="1" id="KW-0343">GTPase activation</keyword>
<feature type="region of interest" description="Disordered" evidence="2">
    <location>
        <begin position="1"/>
        <end position="82"/>
    </location>
</feature>
<protein>
    <recommendedName>
        <fullName evidence="3">Ras-GAP domain-containing protein</fullName>
    </recommendedName>
</protein>
<feature type="region of interest" description="Disordered" evidence="2">
    <location>
        <begin position="357"/>
        <end position="378"/>
    </location>
</feature>
<dbReference type="PANTHER" id="PTHR10194">
    <property type="entry name" value="RAS GTPASE-ACTIVATING PROTEINS"/>
    <property type="match status" value="1"/>
</dbReference>
<feature type="compositionally biased region" description="Basic and acidic residues" evidence="2">
    <location>
        <begin position="905"/>
        <end position="919"/>
    </location>
</feature>
<dbReference type="RefSeq" id="XP_062793225.1">
    <property type="nucleotide sequence ID" value="XM_062937174.1"/>
</dbReference>
<reference evidence="4 5" key="1">
    <citation type="submission" date="2024-01" db="EMBL/GenBank/DDBJ databases">
        <title>Comparative genomics of Cryptococcus and Kwoniella reveals pathogenesis evolution and contrasting modes of karyotype evolution via chromosome fusion or intercentromeric recombination.</title>
        <authorList>
            <person name="Coelho M.A."/>
            <person name="David-Palma M."/>
            <person name="Shea T."/>
            <person name="Bowers K."/>
            <person name="McGinley-Smith S."/>
            <person name="Mohammad A.W."/>
            <person name="Gnirke A."/>
            <person name="Yurkov A.M."/>
            <person name="Nowrousian M."/>
            <person name="Sun S."/>
            <person name="Cuomo C.A."/>
            <person name="Heitman J."/>
        </authorList>
    </citation>
    <scope>NUCLEOTIDE SEQUENCE [LARGE SCALE GENOMIC DNA]</scope>
    <source>
        <strain evidence="4">CBS 11374</strain>
    </source>
</reference>